<keyword evidence="5" id="KW-0997">Cell inner membrane</keyword>
<dbReference type="RefSeq" id="WP_267989556.1">
    <property type="nucleotide sequence ID" value="NZ_JAPJZI010000001.1"/>
</dbReference>
<evidence type="ECO:0000256" key="8">
    <source>
        <dbReference type="ARBA" id="ARBA00022989"/>
    </source>
</evidence>
<dbReference type="CDD" id="cd00834">
    <property type="entry name" value="KAS_I_II"/>
    <property type="match status" value="1"/>
</dbReference>
<evidence type="ECO:0000256" key="6">
    <source>
        <dbReference type="ARBA" id="ARBA00022679"/>
    </source>
</evidence>
<keyword evidence="16" id="KW-1185">Reference proteome</keyword>
<evidence type="ECO:0000256" key="7">
    <source>
        <dbReference type="ARBA" id="ARBA00022692"/>
    </source>
</evidence>
<evidence type="ECO:0000256" key="1">
    <source>
        <dbReference type="ARBA" id="ARBA00004533"/>
    </source>
</evidence>
<dbReference type="Gene3D" id="3.40.47.10">
    <property type="match status" value="2"/>
</dbReference>
<evidence type="ECO:0000256" key="5">
    <source>
        <dbReference type="ARBA" id="ARBA00022519"/>
    </source>
</evidence>
<dbReference type="Pfam" id="PF00109">
    <property type="entry name" value="ketoacyl-synt"/>
    <property type="match status" value="1"/>
</dbReference>
<dbReference type="InterPro" id="IPR014030">
    <property type="entry name" value="Ketoacyl_synth_N"/>
</dbReference>
<evidence type="ECO:0000256" key="3">
    <source>
        <dbReference type="ARBA" id="ARBA00022458"/>
    </source>
</evidence>
<dbReference type="NCBIfam" id="NF005589">
    <property type="entry name" value="PRK07314.1"/>
    <property type="match status" value="1"/>
</dbReference>
<feature type="domain" description="Ketosynthase family 3 (KS3)" evidence="14">
    <location>
        <begin position="5"/>
        <end position="406"/>
    </location>
</feature>
<keyword evidence="4" id="KW-1003">Cell membrane</keyword>
<accession>A0A9X3UGJ7</accession>
<evidence type="ECO:0000256" key="10">
    <source>
        <dbReference type="ARBA" id="ARBA00037576"/>
    </source>
</evidence>
<dbReference type="PANTHER" id="PTHR11712">
    <property type="entry name" value="POLYKETIDE SYNTHASE-RELATED"/>
    <property type="match status" value="1"/>
</dbReference>
<evidence type="ECO:0000259" key="14">
    <source>
        <dbReference type="PROSITE" id="PS52004"/>
    </source>
</evidence>
<dbReference type="AlphaFoldDB" id="A0A9X3UGJ7"/>
<keyword evidence="3" id="KW-0536">Nodulation</keyword>
<sequence length="407" mass="42433">MSIADTAVAVTGLGCTTALGNDVETTWSAMKDGVCGIRPFRNINTTENLKIEIGGEIPEPVDAGIPERRLPAFDRFTLLAMESANQAIKQAGLEFSDPDLANRSACIIGAGNCGWEIVETGFRKFFLEGARRTHVMTVPRSMASAPASQISMWHGIKGPVYGVTSACSSANHAIVAGYQAIKSGDADVAVVGGTDAPLIWGVLKAWEALRVLAPQTCSPFSLTRRGLALADGAGVVVLERAGHAKARGAKVLCELAGVGMTADAGDLVNPTVDGPSRAMEHCLRSAGITPQDVDYINAHGTGTRANDATETKVIRNVFASHADSISVSSTKSMHGHALGGSGGIELVACVKALEEGIIPPTINYEEPDPECDLDVTPNVAKKRDINVAVSNSFAFGGTNAVLAVRKA</sequence>
<evidence type="ECO:0000256" key="4">
    <source>
        <dbReference type="ARBA" id="ARBA00022475"/>
    </source>
</evidence>
<comment type="similarity">
    <text evidence="2 13">Belongs to the thiolase-like superfamily. Beta-ketoacyl-ACP synthases family.</text>
</comment>
<comment type="function">
    <text evidence="10">Proposed to synthesize NOD factor fatty acyl chain. Involved in the synthesis of a highly unsaturated fatty acid moiety, which forms part of a lipo-oligosaccharide that is responsible for host specificity.</text>
</comment>
<dbReference type="InterPro" id="IPR020841">
    <property type="entry name" value="PKS_Beta-ketoAc_synthase_dom"/>
</dbReference>
<dbReference type="PANTHER" id="PTHR11712:SF352">
    <property type="entry name" value="3-OXOACYL-[ACYL-CARRIER-PROTEIN] SYNTHASE"/>
    <property type="match status" value="1"/>
</dbReference>
<evidence type="ECO:0000256" key="2">
    <source>
        <dbReference type="ARBA" id="ARBA00008467"/>
    </source>
</evidence>
<comment type="subcellular location">
    <subcellularLocation>
        <location evidence="1">Cell inner membrane</location>
    </subcellularLocation>
</comment>
<dbReference type="PROSITE" id="PS00606">
    <property type="entry name" value="KS3_1"/>
    <property type="match status" value="1"/>
</dbReference>
<dbReference type="SUPFAM" id="SSF53901">
    <property type="entry name" value="Thiolase-like"/>
    <property type="match status" value="2"/>
</dbReference>
<dbReference type="PROSITE" id="PS00098">
    <property type="entry name" value="THIOLASE_1"/>
    <property type="match status" value="1"/>
</dbReference>
<dbReference type="Pfam" id="PF02801">
    <property type="entry name" value="Ketoacyl-synt_C"/>
    <property type="match status" value="1"/>
</dbReference>
<dbReference type="InterPro" id="IPR020615">
    <property type="entry name" value="Thiolase_acyl_enz_int_AS"/>
</dbReference>
<proteinExistence type="inferred from homology"/>
<dbReference type="SMART" id="SM00825">
    <property type="entry name" value="PKS_KS"/>
    <property type="match status" value="1"/>
</dbReference>
<dbReference type="Proteomes" id="UP001151234">
    <property type="component" value="Unassembled WGS sequence"/>
</dbReference>
<keyword evidence="7" id="KW-0812">Transmembrane</keyword>
<evidence type="ECO:0000256" key="13">
    <source>
        <dbReference type="RuleBase" id="RU003694"/>
    </source>
</evidence>
<evidence type="ECO:0000313" key="15">
    <source>
        <dbReference type="EMBL" id="MDA5398117.1"/>
    </source>
</evidence>
<dbReference type="PROSITE" id="PS52004">
    <property type="entry name" value="KS3_2"/>
    <property type="match status" value="1"/>
</dbReference>
<protein>
    <recommendedName>
        <fullName evidence="11">Nodulation protein E</fullName>
    </recommendedName>
    <alternativeName>
        <fullName evidence="12">Host-specificity of nodulation protein B</fullName>
    </alternativeName>
</protein>
<dbReference type="EMBL" id="JAPJZI010000001">
    <property type="protein sequence ID" value="MDA5398117.1"/>
    <property type="molecule type" value="Genomic_DNA"/>
</dbReference>
<name>A0A9X3UGJ7_9HYPH</name>
<keyword evidence="8" id="KW-1133">Transmembrane helix</keyword>
<dbReference type="InterPro" id="IPR018201">
    <property type="entry name" value="Ketoacyl_synth_AS"/>
</dbReference>
<dbReference type="InterPro" id="IPR000794">
    <property type="entry name" value="Beta-ketoacyl_synthase"/>
</dbReference>
<reference evidence="15" key="1">
    <citation type="submission" date="2022-11" db="EMBL/GenBank/DDBJ databases">
        <title>Draft genome sequence of Hoeflea poritis E7-10 and Hoeflea prorocentri PM5-8, separated from scleractinian coral Porites lutea and marine dinoflagellate.</title>
        <authorList>
            <person name="Zhang G."/>
            <person name="Wei Q."/>
            <person name="Cai L."/>
        </authorList>
    </citation>
    <scope>NUCLEOTIDE SEQUENCE</scope>
    <source>
        <strain evidence="15">PM5-8</strain>
    </source>
</reference>
<evidence type="ECO:0000256" key="11">
    <source>
        <dbReference type="ARBA" id="ARBA00039445"/>
    </source>
</evidence>
<dbReference type="GO" id="GO:0004315">
    <property type="term" value="F:3-oxoacyl-[acyl-carrier-protein] synthase activity"/>
    <property type="evidence" value="ECO:0007669"/>
    <property type="project" value="InterPro"/>
</dbReference>
<keyword evidence="6 13" id="KW-0808">Transferase</keyword>
<evidence type="ECO:0000313" key="16">
    <source>
        <dbReference type="Proteomes" id="UP001151234"/>
    </source>
</evidence>
<organism evidence="15 16">
    <name type="scientific">Hoeflea prorocentri</name>
    <dbReference type="NCBI Taxonomy" id="1922333"/>
    <lineage>
        <taxon>Bacteria</taxon>
        <taxon>Pseudomonadati</taxon>
        <taxon>Pseudomonadota</taxon>
        <taxon>Alphaproteobacteria</taxon>
        <taxon>Hyphomicrobiales</taxon>
        <taxon>Rhizobiaceae</taxon>
        <taxon>Hoeflea</taxon>
    </lineage>
</organism>
<keyword evidence="9" id="KW-0472">Membrane</keyword>
<dbReference type="InterPro" id="IPR016039">
    <property type="entry name" value="Thiolase-like"/>
</dbReference>
<evidence type="ECO:0000256" key="12">
    <source>
        <dbReference type="ARBA" id="ARBA00041756"/>
    </source>
</evidence>
<comment type="caution">
    <text evidence="15">The sequence shown here is derived from an EMBL/GenBank/DDBJ whole genome shotgun (WGS) entry which is preliminary data.</text>
</comment>
<gene>
    <name evidence="15" type="ORF">OQ273_05975</name>
</gene>
<dbReference type="InterPro" id="IPR014031">
    <property type="entry name" value="Ketoacyl_synth_C"/>
</dbReference>
<evidence type="ECO:0000256" key="9">
    <source>
        <dbReference type="ARBA" id="ARBA00023136"/>
    </source>
</evidence>
<dbReference type="GO" id="GO:0006633">
    <property type="term" value="P:fatty acid biosynthetic process"/>
    <property type="evidence" value="ECO:0007669"/>
    <property type="project" value="InterPro"/>
</dbReference>
<dbReference type="GO" id="GO:0005886">
    <property type="term" value="C:plasma membrane"/>
    <property type="evidence" value="ECO:0007669"/>
    <property type="project" value="UniProtKB-SubCell"/>
</dbReference>